<evidence type="ECO:0000313" key="2">
    <source>
        <dbReference type="EMBL" id="KAK1896653.1"/>
    </source>
</evidence>
<dbReference type="Proteomes" id="UP001228049">
    <property type="component" value="Unassembled WGS sequence"/>
</dbReference>
<name>A0AAD9C876_DISEL</name>
<gene>
    <name evidence="2" type="ORF">KUDE01_016196</name>
</gene>
<reference evidence="2" key="1">
    <citation type="submission" date="2023-04" db="EMBL/GenBank/DDBJ databases">
        <title>Chromosome-level genome of Chaenocephalus aceratus.</title>
        <authorList>
            <person name="Park H."/>
        </authorList>
    </citation>
    <scope>NUCLEOTIDE SEQUENCE</scope>
    <source>
        <strain evidence="2">DE</strain>
        <tissue evidence="2">Muscle</tissue>
    </source>
</reference>
<dbReference type="AlphaFoldDB" id="A0AAD9C876"/>
<protein>
    <submittedName>
        <fullName evidence="2">RE1-silencing transcription factor</fullName>
    </submittedName>
</protein>
<evidence type="ECO:0000256" key="1">
    <source>
        <dbReference type="SAM" id="MobiDB-lite"/>
    </source>
</evidence>
<dbReference type="EMBL" id="JASDAP010000009">
    <property type="protein sequence ID" value="KAK1896653.1"/>
    <property type="molecule type" value="Genomic_DNA"/>
</dbReference>
<evidence type="ECO:0000313" key="3">
    <source>
        <dbReference type="Proteomes" id="UP001228049"/>
    </source>
</evidence>
<feature type="non-terminal residue" evidence="2">
    <location>
        <position position="404"/>
    </location>
</feature>
<keyword evidence="3" id="KW-1185">Reference proteome</keyword>
<proteinExistence type="predicted"/>
<feature type="non-terminal residue" evidence="2">
    <location>
        <position position="1"/>
    </location>
</feature>
<sequence length="404" mass="45879">LQVSGTSSLWRNILLTAAELLSETLKLFPSETLKLILSETLKLFLSETLKLILSETLKLFLSETLKLILSETLKLILSETLKLILSETLKLILSETLKLFLSETLKLILSETLKLILSETLKLFLSETLKLILSETLKLILSETLKLILSETLKLFLSETLKLILSETLKLILSETLKLFLSETLKLILSETLKLILSETLKLILPPERTPSLETLCRNTKTHSGSLQEDFRQMNSDEKIYVSEILLWPEDRRGNGVFGKCDASYDAHSLQVSSLTEQQECEALINLKDQNQTGPSSLTLTSRSPETQQHLTDSVQILWAELDDERLLSMFLQHVHPFHAFWFHLSNEDDLMVARPLCWDVSETQYLLNQDTKQQNHHLGLQPPSANQRQGQGHMVLNASPLLT</sequence>
<comment type="caution">
    <text evidence="2">The sequence shown here is derived from an EMBL/GenBank/DDBJ whole genome shotgun (WGS) entry which is preliminary data.</text>
</comment>
<organism evidence="2 3">
    <name type="scientific">Dissostichus eleginoides</name>
    <name type="common">Patagonian toothfish</name>
    <name type="synonym">Dissostichus amissus</name>
    <dbReference type="NCBI Taxonomy" id="100907"/>
    <lineage>
        <taxon>Eukaryota</taxon>
        <taxon>Metazoa</taxon>
        <taxon>Chordata</taxon>
        <taxon>Craniata</taxon>
        <taxon>Vertebrata</taxon>
        <taxon>Euteleostomi</taxon>
        <taxon>Actinopterygii</taxon>
        <taxon>Neopterygii</taxon>
        <taxon>Teleostei</taxon>
        <taxon>Neoteleostei</taxon>
        <taxon>Acanthomorphata</taxon>
        <taxon>Eupercaria</taxon>
        <taxon>Perciformes</taxon>
        <taxon>Notothenioidei</taxon>
        <taxon>Nototheniidae</taxon>
        <taxon>Dissostichus</taxon>
    </lineage>
</organism>
<feature type="region of interest" description="Disordered" evidence="1">
    <location>
        <begin position="374"/>
        <end position="404"/>
    </location>
</feature>
<accession>A0AAD9C876</accession>